<evidence type="ECO:0000256" key="1">
    <source>
        <dbReference type="SAM" id="MobiDB-lite"/>
    </source>
</evidence>
<proteinExistence type="predicted"/>
<dbReference type="EMBL" id="MHUF01000014">
    <property type="protein sequence ID" value="OHA72698.1"/>
    <property type="molecule type" value="Genomic_DNA"/>
</dbReference>
<comment type="caution">
    <text evidence="2">The sequence shown here is derived from an EMBL/GenBank/DDBJ whole genome shotgun (WGS) entry which is preliminary data.</text>
</comment>
<sequence>MHEKDAHSAATGRASKPMPRTAEARARRSEVDRRGKDAQLGSNKSFLELCFCTRKILMESDFPALLDKEFLS</sequence>
<gene>
    <name evidence="2" type="ORF">A3A27_02420</name>
</gene>
<evidence type="ECO:0000313" key="2">
    <source>
        <dbReference type="EMBL" id="OHA72698.1"/>
    </source>
</evidence>
<feature type="compositionally biased region" description="Basic and acidic residues" evidence="1">
    <location>
        <begin position="22"/>
        <end position="37"/>
    </location>
</feature>
<accession>A0A1G2RJK0</accession>
<reference evidence="2 3" key="1">
    <citation type="journal article" date="2016" name="Nat. Commun.">
        <title>Thousands of microbial genomes shed light on interconnected biogeochemical processes in an aquifer system.</title>
        <authorList>
            <person name="Anantharaman K."/>
            <person name="Brown C.T."/>
            <person name="Hug L.A."/>
            <person name="Sharon I."/>
            <person name="Castelle C.J."/>
            <person name="Probst A.J."/>
            <person name="Thomas B.C."/>
            <person name="Singh A."/>
            <person name="Wilkins M.J."/>
            <person name="Karaoz U."/>
            <person name="Brodie E.L."/>
            <person name="Williams K.H."/>
            <person name="Hubbard S.S."/>
            <person name="Banfield J.F."/>
        </authorList>
    </citation>
    <scope>NUCLEOTIDE SEQUENCE [LARGE SCALE GENOMIC DNA]</scope>
</reference>
<feature type="region of interest" description="Disordered" evidence="1">
    <location>
        <begin position="1"/>
        <end position="37"/>
    </location>
</feature>
<protein>
    <submittedName>
        <fullName evidence="2">Uncharacterized protein</fullName>
    </submittedName>
</protein>
<dbReference type="AlphaFoldDB" id="A0A1G2RJK0"/>
<evidence type="ECO:0000313" key="3">
    <source>
        <dbReference type="Proteomes" id="UP000177287"/>
    </source>
</evidence>
<dbReference type="Proteomes" id="UP000177287">
    <property type="component" value="Unassembled WGS sequence"/>
</dbReference>
<name>A0A1G2RJK0_9BACT</name>
<organism evidence="2 3">
    <name type="scientific">Candidatus Wildermuthbacteria bacterium RIFCSPLOWO2_01_FULL_47_18</name>
    <dbReference type="NCBI Taxonomy" id="1802460"/>
    <lineage>
        <taxon>Bacteria</taxon>
        <taxon>Candidatus Wildermuthiibacteriota</taxon>
    </lineage>
</organism>